<keyword evidence="3" id="KW-1185">Reference proteome</keyword>
<evidence type="ECO:0000313" key="3">
    <source>
        <dbReference type="Proteomes" id="UP000253507"/>
    </source>
</evidence>
<dbReference type="OrthoDB" id="5241882at2"/>
<protein>
    <recommendedName>
        <fullName evidence="1">Putative mannosyltransferase YkcA/B-like C-terminal domain-containing protein</fullName>
    </recommendedName>
</protein>
<name>A0A367E6H9_9ACTN</name>
<sequence length="124" mass="12784">MGGLLNGSDVSSEARARLGKNASDYVWAAAAIGSQNAASYQLATESPVMAIGGFNGSDPSPAPAQFKQYVQEGKIHYFLSGGTGPGGGQGTASEISSWVAKNFTEVTVDGATFYDLTKPRSSEN</sequence>
<dbReference type="Proteomes" id="UP000253507">
    <property type="component" value="Unassembled WGS sequence"/>
</dbReference>
<dbReference type="InterPro" id="IPR056785">
    <property type="entry name" value="YkcA/B-like_C"/>
</dbReference>
<comment type="caution">
    <text evidence="2">The sequence shown here is derived from an EMBL/GenBank/DDBJ whole genome shotgun (WGS) entry which is preliminary data.</text>
</comment>
<dbReference type="RefSeq" id="WP_114019092.1">
    <property type="nucleotide sequence ID" value="NZ_QOIM01000049.1"/>
</dbReference>
<gene>
    <name evidence="2" type="ORF">DQ392_31320</name>
</gene>
<dbReference type="AlphaFoldDB" id="A0A367E6H9"/>
<evidence type="ECO:0000313" key="2">
    <source>
        <dbReference type="EMBL" id="RCG13611.1"/>
    </source>
</evidence>
<organism evidence="2 3">
    <name type="scientific">Streptomyces reniochalinae</name>
    <dbReference type="NCBI Taxonomy" id="2250578"/>
    <lineage>
        <taxon>Bacteria</taxon>
        <taxon>Bacillati</taxon>
        <taxon>Actinomycetota</taxon>
        <taxon>Actinomycetes</taxon>
        <taxon>Kitasatosporales</taxon>
        <taxon>Streptomycetaceae</taxon>
        <taxon>Streptomyces</taxon>
    </lineage>
</organism>
<proteinExistence type="predicted"/>
<dbReference type="Pfam" id="PF24878">
    <property type="entry name" value="YkcB_C"/>
    <property type="match status" value="1"/>
</dbReference>
<dbReference type="EMBL" id="QOIM01000049">
    <property type="protein sequence ID" value="RCG13611.1"/>
    <property type="molecule type" value="Genomic_DNA"/>
</dbReference>
<accession>A0A367E6H9</accession>
<evidence type="ECO:0000259" key="1">
    <source>
        <dbReference type="Pfam" id="PF24878"/>
    </source>
</evidence>
<feature type="domain" description="Putative mannosyltransferase YkcA/B-like C-terminal" evidence="1">
    <location>
        <begin position="18"/>
        <end position="102"/>
    </location>
</feature>
<reference evidence="2 3" key="1">
    <citation type="submission" date="2018-06" db="EMBL/GenBank/DDBJ databases">
        <title>Streptomyces reniochalinae sp. nov. and Streptomyces diacarnus sp. nov. from marine sponges.</title>
        <authorList>
            <person name="Li L."/>
        </authorList>
    </citation>
    <scope>NUCLEOTIDE SEQUENCE [LARGE SCALE GENOMIC DNA]</scope>
    <source>
        <strain evidence="2 3">LHW50302</strain>
    </source>
</reference>